<name>A0A840F3S7_9ACTN</name>
<gene>
    <name evidence="7" type="ORF">BKA16_000789</name>
</gene>
<evidence type="ECO:0000256" key="1">
    <source>
        <dbReference type="ARBA" id="ARBA00010617"/>
    </source>
</evidence>
<dbReference type="RefSeq" id="WP_246371640.1">
    <property type="nucleotide sequence ID" value="NZ_BAABHL010000129.1"/>
</dbReference>
<evidence type="ECO:0000256" key="6">
    <source>
        <dbReference type="ARBA" id="ARBA00023033"/>
    </source>
</evidence>
<dbReference type="PANTHER" id="PTHR46696:SF6">
    <property type="entry name" value="P450, PUTATIVE (EUROFUNG)-RELATED"/>
    <property type="match status" value="1"/>
</dbReference>
<evidence type="ECO:0000256" key="3">
    <source>
        <dbReference type="ARBA" id="ARBA00022723"/>
    </source>
</evidence>
<evidence type="ECO:0000256" key="4">
    <source>
        <dbReference type="ARBA" id="ARBA00023002"/>
    </source>
</evidence>
<dbReference type="InterPro" id="IPR002397">
    <property type="entry name" value="Cyt_P450_B"/>
</dbReference>
<dbReference type="CDD" id="cd11035">
    <property type="entry name" value="P450cam-like"/>
    <property type="match status" value="1"/>
</dbReference>
<dbReference type="EMBL" id="JACIFP010000001">
    <property type="protein sequence ID" value="MBB4134237.1"/>
    <property type="molecule type" value="Genomic_DNA"/>
</dbReference>
<protein>
    <submittedName>
        <fullName evidence="7">Cytochrome P450</fullName>
    </submittedName>
</protein>
<organism evidence="7 8">
    <name type="scientific">Gordonia humi</name>
    <dbReference type="NCBI Taxonomy" id="686429"/>
    <lineage>
        <taxon>Bacteria</taxon>
        <taxon>Bacillati</taxon>
        <taxon>Actinomycetota</taxon>
        <taxon>Actinomycetes</taxon>
        <taxon>Mycobacteriales</taxon>
        <taxon>Gordoniaceae</taxon>
        <taxon>Gordonia</taxon>
    </lineage>
</organism>
<comment type="caution">
    <text evidence="7">The sequence shown here is derived from an EMBL/GenBank/DDBJ whole genome shotgun (WGS) entry which is preliminary data.</text>
</comment>
<dbReference type="AlphaFoldDB" id="A0A840F3S7"/>
<dbReference type="SUPFAM" id="SSF48264">
    <property type="entry name" value="Cytochrome P450"/>
    <property type="match status" value="1"/>
</dbReference>
<reference evidence="7 8" key="1">
    <citation type="submission" date="2020-08" db="EMBL/GenBank/DDBJ databases">
        <title>Sequencing the genomes of 1000 actinobacteria strains.</title>
        <authorList>
            <person name="Klenk H.-P."/>
        </authorList>
    </citation>
    <scope>NUCLEOTIDE SEQUENCE [LARGE SCALE GENOMIC DNA]</scope>
    <source>
        <strain evidence="7 8">DSM 45298</strain>
    </source>
</reference>
<keyword evidence="5" id="KW-0408">Iron</keyword>
<dbReference type="Proteomes" id="UP000551501">
    <property type="component" value="Unassembled WGS sequence"/>
</dbReference>
<dbReference type="PRINTS" id="PR00385">
    <property type="entry name" value="P450"/>
</dbReference>
<evidence type="ECO:0000256" key="5">
    <source>
        <dbReference type="ARBA" id="ARBA00023004"/>
    </source>
</evidence>
<dbReference type="GO" id="GO:0020037">
    <property type="term" value="F:heme binding"/>
    <property type="evidence" value="ECO:0007669"/>
    <property type="project" value="InterPro"/>
</dbReference>
<keyword evidence="8" id="KW-1185">Reference proteome</keyword>
<keyword evidence="3" id="KW-0479">Metal-binding</keyword>
<dbReference type="Gene3D" id="1.10.630.10">
    <property type="entry name" value="Cytochrome P450"/>
    <property type="match status" value="1"/>
</dbReference>
<dbReference type="GO" id="GO:0004497">
    <property type="term" value="F:monooxygenase activity"/>
    <property type="evidence" value="ECO:0007669"/>
    <property type="project" value="UniProtKB-KW"/>
</dbReference>
<dbReference type="InterPro" id="IPR001128">
    <property type="entry name" value="Cyt_P450"/>
</dbReference>
<dbReference type="Pfam" id="PF00067">
    <property type="entry name" value="p450"/>
    <property type="match status" value="2"/>
</dbReference>
<sequence length="409" mass="46457">MTESPVQILEGEERNGCPVVHFDFNQPLPLNQYHSELDRLRAISPIVWNTYGQGFWMLLSDDTVREAYHKYEIFSSEATIPTVPEPDWHWIPTMENPPQHKLYRRVLNAPFSPRAIRDREDRIRDHAISFIEPIVQTGRVNFVDAFAKEFPTKVFLEIVGLPHEDSKQFVEWVEIVFGGLGAEEDGAADAMAGAQAAIRQYFADLLEDRKANPREDDFFTDLSQATIGANRITDEEFLNICNVLILAGLDTVKSQLGYCLLHLATHPDDRQRILDDPALIPVAVEELVRVYSIVMDGRKIVQDAEFHGCPMKAGEMAMLTVPSATRDETKYADPTQVDFDRTDATGHLAFAAGPHKCLGTHLARRELNIAMEEWHKRIPHYRAVDLSKLSETGPQLGLEELWLEWDVAE</sequence>
<accession>A0A840F3S7</accession>
<dbReference type="InterPro" id="IPR036396">
    <property type="entry name" value="Cyt_P450_sf"/>
</dbReference>
<comment type="similarity">
    <text evidence="1">Belongs to the cytochrome P450 family.</text>
</comment>
<evidence type="ECO:0000256" key="2">
    <source>
        <dbReference type="ARBA" id="ARBA00022617"/>
    </source>
</evidence>
<keyword evidence="4" id="KW-0560">Oxidoreductase</keyword>
<keyword evidence="2" id="KW-0349">Heme</keyword>
<dbReference type="GO" id="GO:0016705">
    <property type="term" value="F:oxidoreductase activity, acting on paired donors, with incorporation or reduction of molecular oxygen"/>
    <property type="evidence" value="ECO:0007669"/>
    <property type="project" value="InterPro"/>
</dbReference>
<keyword evidence="6" id="KW-0503">Monooxygenase</keyword>
<dbReference type="PRINTS" id="PR00359">
    <property type="entry name" value="BP450"/>
</dbReference>
<proteinExistence type="inferred from homology"/>
<evidence type="ECO:0000313" key="8">
    <source>
        <dbReference type="Proteomes" id="UP000551501"/>
    </source>
</evidence>
<evidence type="ECO:0000313" key="7">
    <source>
        <dbReference type="EMBL" id="MBB4134237.1"/>
    </source>
</evidence>
<dbReference type="PANTHER" id="PTHR46696">
    <property type="entry name" value="P450, PUTATIVE (EUROFUNG)-RELATED"/>
    <property type="match status" value="1"/>
</dbReference>
<dbReference type="GO" id="GO:0005506">
    <property type="term" value="F:iron ion binding"/>
    <property type="evidence" value="ECO:0007669"/>
    <property type="project" value="InterPro"/>
</dbReference>